<dbReference type="EMBL" id="LS483460">
    <property type="protein sequence ID" value="SQH98439.1"/>
    <property type="molecule type" value="Genomic_DNA"/>
</dbReference>
<keyword evidence="4" id="KW-1185">Reference proteome</keyword>
<dbReference type="RefSeq" id="WP_039672528.1">
    <property type="nucleotide sequence ID" value="NZ_CP065689.1"/>
</dbReference>
<dbReference type="PRINTS" id="PR00419">
    <property type="entry name" value="ADXRDTASE"/>
</dbReference>
<protein>
    <submittedName>
        <fullName evidence="2">Methylenetetrahydrofolate--tRNA-(Uracil-5-)-methyltransferase</fullName>
        <ecNumber evidence="2">2.1.1.74</ecNumber>
    </submittedName>
</protein>
<dbReference type="EC" id="2.1.1.74" evidence="2"/>
<evidence type="ECO:0000313" key="4">
    <source>
        <dbReference type="Proteomes" id="UP000594905"/>
    </source>
</evidence>
<accession>A0A2X4R8L0</accession>
<dbReference type="STRING" id="38301.NX84_00150"/>
<dbReference type="OrthoDB" id="4411534at2"/>
<reference evidence="1 4" key="2">
    <citation type="submission" date="2020-12" db="EMBL/GenBank/DDBJ databases">
        <title>FDA dAtabase for Regulatory Grade micrObial Sequences (FDA-ARGOS): Supporting development and validation of Infectious Disease Dx tests.</title>
        <authorList>
            <person name="Sproer C."/>
            <person name="Gronow S."/>
            <person name="Severitt S."/>
            <person name="Schroder I."/>
            <person name="Tallon L."/>
            <person name="Sadzewicz L."/>
            <person name="Zhao X."/>
            <person name="Boylan J."/>
            <person name="Ott S."/>
            <person name="Bowen H."/>
            <person name="Vavikolanu K."/>
            <person name="Mehta A."/>
            <person name="Aluvathingal J."/>
            <person name="Nadendla S."/>
            <person name="Lowell S."/>
            <person name="Myers T."/>
            <person name="Yan Y."/>
            <person name="Sichtig H."/>
        </authorList>
    </citation>
    <scope>NUCLEOTIDE SEQUENCE [LARGE SCALE GENOMIC DNA]</scope>
    <source>
        <strain evidence="1 4">FDAARGOS_894</strain>
    </source>
</reference>
<dbReference type="Proteomes" id="UP000594905">
    <property type="component" value="Chromosome"/>
</dbReference>
<dbReference type="AlphaFoldDB" id="A0A2X4R8L0"/>
<evidence type="ECO:0000313" key="1">
    <source>
        <dbReference type="EMBL" id="QPS59781.1"/>
    </source>
</evidence>
<gene>
    <name evidence="2" type="primary">trmFO</name>
    <name evidence="1" type="ORF">I6G51_00715</name>
    <name evidence="2" type="ORF">NCTC10288_00240</name>
</gene>
<dbReference type="GeneID" id="70782185"/>
<dbReference type="GO" id="GO:0047151">
    <property type="term" value="F:tRNA (uracil(54)-C5)-methyltransferase activity, 5,10-methylenetetrahydrofolate-dependent"/>
    <property type="evidence" value="ECO:0007669"/>
    <property type="project" value="UniProtKB-EC"/>
</dbReference>
<dbReference type="GO" id="GO:0032259">
    <property type="term" value="P:methylation"/>
    <property type="evidence" value="ECO:0007669"/>
    <property type="project" value="UniProtKB-KW"/>
</dbReference>
<dbReference type="KEGG" id="cmin:NCTC10288_00240"/>
<proteinExistence type="predicted"/>
<evidence type="ECO:0000313" key="2">
    <source>
        <dbReference type="EMBL" id="SQH98439.1"/>
    </source>
</evidence>
<sequence>MQRVAIVGDSPAALSTAERLIAAGLCVDLFCERPAPFGLLRRFAGLSGAESAPAPCPKGTTPRLRLIGNVRVGTGPDADISPTDLNQLSASGDRHLVLLELMARGVAITTWEGLCRPTADIEDWATVAARAQRAPVCF</sequence>
<keyword evidence="2" id="KW-0808">Transferase</keyword>
<dbReference type="EMBL" id="CP065689">
    <property type="protein sequence ID" value="QPS59781.1"/>
    <property type="molecule type" value="Genomic_DNA"/>
</dbReference>
<name>A0A2X4R8L0_9CORY</name>
<organism evidence="2 3">
    <name type="scientific">Corynebacterium minutissimum</name>
    <dbReference type="NCBI Taxonomy" id="38301"/>
    <lineage>
        <taxon>Bacteria</taxon>
        <taxon>Bacillati</taxon>
        <taxon>Actinomycetota</taxon>
        <taxon>Actinomycetes</taxon>
        <taxon>Mycobacteriales</taxon>
        <taxon>Corynebacteriaceae</taxon>
        <taxon>Corynebacterium</taxon>
    </lineage>
</organism>
<evidence type="ECO:0000313" key="3">
    <source>
        <dbReference type="Proteomes" id="UP000249264"/>
    </source>
</evidence>
<dbReference type="Gene3D" id="3.40.50.720">
    <property type="entry name" value="NAD(P)-binding Rossmann-like Domain"/>
    <property type="match status" value="1"/>
</dbReference>
<keyword evidence="2" id="KW-0489">Methyltransferase</keyword>
<dbReference type="Proteomes" id="UP000249264">
    <property type="component" value="Chromosome 1"/>
</dbReference>
<reference evidence="2 3" key="1">
    <citation type="submission" date="2018-06" db="EMBL/GenBank/DDBJ databases">
        <authorList>
            <consortium name="Pathogen Informatics"/>
            <person name="Doyle S."/>
        </authorList>
    </citation>
    <scope>NUCLEOTIDE SEQUENCE [LARGE SCALE GENOMIC DNA]</scope>
    <source>
        <strain evidence="2 3">NCTC10288</strain>
    </source>
</reference>